<feature type="transmembrane region" description="Helical" evidence="4">
    <location>
        <begin position="7"/>
        <end position="24"/>
    </location>
</feature>
<evidence type="ECO:0000259" key="5">
    <source>
        <dbReference type="Pfam" id="PF23105"/>
    </source>
</evidence>
<keyword evidence="1" id="KW-0732">Signal</keyword>
<keyword evidence="4" id="KW-1133">Transmembrane helix</keyword>
<dbReference type="AlphaFoldDB" id="A0A194RAY9"/>
<dbReference type="InterPro" id="IPR057073">
    <property type="entry name" value="EGF_integrin_2"/>
</dbReference>
<dbReference type="EMBL" id="KQ460398">
    <property type="protein sequence ID" value="KPJ15018.1"/>
    <property type="molecule type" value="Genomic_DNA"/>
</dbReference>
<protein>
    <recommendedName>
        <fullName evidence="5">Integrin beta epidermal growth factor-like domain-containing protein</fullName>
    </recommendedName>
</protein>
<evidence type="ECO:0000256" key="4">
    <source>
        <dbReference type="SAM" id="Phobius"/>
    </source>
</evidence>
<dbReference type="STRING" id="76193.A0A194RAY9"/>
<evidence type="ECO:0000313" key="7">
    <source>
        <dbReference type="Proteomes" id="UP000053240"/>
    </source>
</evidence>
<dbReference type="KEGG" id="pmac:106710647"/>
<gene>
    <name evidence="6" type="ORF">RR48_09045</name>
</gene>
<keyword evidence="7" id="KW-1185">Reference proteome</keyword>
<keyword evidence="4" id="KW-0812">Transmembrane</keyword>
<name>A0A194RAY9_PAPMA</name>
<sequence>MFNTAKLVYLNLGVVFITVSIVTAKTRYPFVLDQRFVCNIKQSCVECLKLTHCSWCVTSNRCFSKELPTFTDFCKNDTINYKDNGFSIEENAECSCGSSIVDNCRPPELKEGDVCSGRGSCVCGRCICNPNPDPEHPTKTIVGEYCDYDNFSCVGRHCNEGPYPLSQAKNEENPNAADVDFLFPILTEGVEAKKASQLKN</sequence>
<proteinExistence type="predicted"/>
<dbReference type="Proteomes" id="UP000053240">
    <property type="component" value="Unassembled WGS sequence"/>
</dbReference>
<reference evidence="6 7" key="1">
    <citation type="journal article" date="2015" name="Nat. Commun.">
        <title>Outbred genome sequencing and CRISPR/Cas9 gene editing in butterflies.</title>
        <authorList>
            <person name="Li X."/>
            <person name="Fan D."/>
            <person name="Zhang W."/>
            <person name="Liu G."/>
            <person name="Zhang L."/>
            <person name="Zhao L."/>
            <person name="Fang X."/>
            <person name="Chen L."/>
            <person name="Dong Y."/>
            <person name="Chen Y."/>
            <person name="Ding Y."/>
            <person name="Zhao R."/>
            <person name="Feng M."/>
            <person name="Zhu Y."/>
            <person name="Feng Y."/>
            <person name="Jiang X."/>
            <person name="Zhu D."/>
            <person name="Xiang H."/>
            <person name="Feng X."/>
            <person name="Li S."/>
            <person name="Wang J."/>
            <person name="Zhang G."/>
            <person name="Kronforst M.R."/>
            <person name="Wang W."/>
        </authorList>
    </citation>
    <scope>NUCLEOTIDE SEQUENCE [LARGE SCALE GENOMIC DNA]</scope>
    <source>
        <strain evidence="6">Ya'a_city_454_Pm</strain>
        <tissue evidence="6">Whole body</tissue>
    </source>
</reference>
<evidence type="ECO:0000256" key="1">
    <source>
        <dbReference type="ARBA" id="ARBA00022729"/>
    </source>
</evidence>
<keyword evidence="2" id="KW-0677">Repeat</keyword>
<evidence type="ECO:0000256" key="2">
    <source>
        <dbReference type="ARBA" id="ARBA00022737"/>
    </source>
</evidence>
<evidence type="ECO:0000256" key="3">
    <source>
        <dbReference type="ARBA" id="ARBA00023157"/>
    </source>
</evidence>
<dbReference type="OrthoDB" id="9930377at2759"/>
<keyword evidence="4" id="KW-0472">Membrane</keyword>
<organism evidence="6 7">
    <name type="scientific">Papilio machaon</name>
    <name type="common">Old World swallowtail butterfly</name>
    <dbReference type="NCBI Taxonomy" id="76193"/>
    <lineage>
        <taxon>Eukaryota</taxon>
        <taxon>Metazoa</taxon>
        <taxon>Ecdysozoa</taxon>
        <taxon>Arthropoda</taxon>
        <taxon>Hexapoda</taxon>
        <taxon>Insecta</taxon>
        <taxon>Pterygota</taxon>
        <taxon>Neoptera</taxon>
        <taxon>Endopterygota</taxon>
        <taxon>Lepidoptera</taxon>
        <taxon>Glossata</taxon>
        <taxon>Ditrysia</taxon>
        <taxon>Papilionoidea</taxon>
        <taxon>Papilionidae</taxon>
        <taxon>Papilioninae</taxon>
        <taxon>Papilio</taxon>
    </lineage>
</organism>
<feature type="domain" description="Integrin beta epidermal growth factor-like" evidence="5">
    <location>
        <begin position="101"/>
        <end position="147"/>
    </location>
</feature>
<dbReference type="PROSITE" id="PS00243">
    <property type="entry name" value="I_EGF_1"/>
    <property type="match status" value="1"/>
</dbReference>
<keyword evidence="3" id="KW-1015">Disulfide bond</keyword>
<dbReference type="Gene3D" id="2.10.25.10">
    <property type="entry name" value="Laminin"/>
    <property type="match status" value="1"/>
</dbReference>
<dbReference type="Pfam" id="PF23105">
    <property type="entry name" value="EGF_integrin"/>
    <property type="match status" value="1"/>
</dbReference>
<accession>A0A194RAY9</accession>
<evidence type="ECO:0000313" key="6">
    <source>
        <dbReference type="EMBL" id="KPJ15018.1"/>
    </source>
</evidence>
<dbReference type="InParanoid" id="A0A194RAY9"/>
<dbReference type="InterPro" id="IPR057243">
    <property type="entry name" value="Integrin_I-EGF_CS"/>
</dbReference>